<evidence type="ECO:0000313" key="6">
    <source>
        <dbReference type="EMBL" id="MEJ2889279.1"/>
    </source>
</evidence>
<dbReference type="InterPro" id="IPR015679">
    <property type="entry name" value="PLipase_D_fam"/>
</dbReference>
<accession>A0ABU8NA41</accession>
<dbReference type="InterPro" id="IPR025202">
    <property type="entry name" value="PLD-like_dom"/>
</dbReference>
<keyword evidence="7" id="KW-1185">Reference proteome</keyword>
<dbReference type="SMART" id="SM00155">
    <property type="entry name" value="PLDc"/>
    <property type="match status" value="2"/>
</dbReference>
<dbReference type="PANTHER" id="PTHR18896:SF76">
    <property type="entry name" value="PHOSPHOLIPASE"/>
    <property type="match status" value="1"/>
</dbReference>
<gene>
    <name evidence="6" type="ORF">WCD41_22660</name>
</gene>
<dbReference type="EMBL" id="JBBEGL010000006">
    <property type="protein sequence ID" value="MEJ2889279.1"/>
    <property type="molecule type" value="Genomic_DNA"/>
</dbReference>
<name>A0ABU8NA41_9PSEU</name>
<comment type="caution">
    <text evidence="6">The sequence shown here is derived from an EMBL/GenBank/DDBJ whole genome shotgun (WGS) entry which is preliminary data.</text>
</comment>
<feature type="domain" description="PLD phosphodiesterase" evidence="5">
    <location>
        <begin position="567"/>
        <end position="594"/>
    </location>
</feature>
<evidence type="ECO:0000313" key="7">
    <source>
        <dbReference type="Proteomes" id="UP001370100"/>
    </source>
</evidence>
<keyword evidence="2" id="KW-0677">Repeat</keyword>
<organism evidence="6 7">
    <name type="scientific">Actinomycetospora aeridis</name>
    <dbReference type="NCBI Taxonomy" id="3129231"/>
    <lineage>
        <taxon>Bacteria</taxon>
        <taxon>Bacillati</taxon>
        <taxon>Actinomycetota</taxon>
        <taxon>Actinomycetes</taxon>
        <taxon>Pseudonocardiales</taxon>
        <taxon>Pseudonocardiaceae</taxon>
        <taxon>Actinomycetospora</taxon>
    </lineage>
</organism>
<evidence type="ECO:0000256" key="3">
    <source>
        <dbReference type="ARBA" id="ARBA00022801"/>
    </source>
</evidence>
<dbReference type="InterPro" id="IPR019236">
    <property type="entry name" value="APP1_cat"/>
</dbReference>
<comment type="catalytic activity">
    <reaction evidence="1">
        <text>a 1,2-diacyl-sn-glycero-3-phosphocholine + H2O = a 1,2-diacyl-sn-glycero-3-phosphate + choline + H(+)</text>
        <dbReference type="Rhea" id="RHEA:14445"/>
        <dbReference type="ChEBI" id="CHEBI:15354"/>
        <dbReference type="ChEBI" id="CHEBI:15377"/>
        <dbReference type="ChEBI" id="CHEBI:15378"/>
        <dbReference type="ChEBI" id="CHEBI:57643"/>
        <dbReference type="ChEBI" id="CHEBI:58608"/>
        <dbReference type="EC" id="3.1.4.4"/>
    </reaction>
</comment>
<dbReference type="InterPro" id="IPR001736">
    <property type="entry name" value="PLipase_D/transphosphatidylase"/>
</dbReference>
<dbReference type="Pfam" id="PF09949">
    <property type="entry name" value="APP1_cat"/>
    <property type="match status" value="1"/>
</dbReference>
<keyword evidence="3" id="KW-0378">Hydrolase</keyword>
<dbReference type="PANTHER" id="PTHR18896">
    <property type="entry name" value="PHOSPHOLIPASE D"/>
    <property type="match status" value="1"/>
</dbReference>
<protein>
    <submittedName>
        <fullName evidence="6">Phosphatase domain-containing protein</fullName>
    </submittedName>
</protein>
<evidence type="ECO:0000256" key="4">
    <source>
        <dbReference type="ARBA" id="ARBA00023098"/>
    </source>
</evidence>
<evidence type="ECO:0000256" key="2">
    <source>
        <dbReference type="ARBA" id="ARBA00022737"/>
    </source>
</evidence>
<evidence type="ECO:0000256" key="1">
    <source>
        <dbReference type="ARBA" id="ARBA00000798"/>
    </source>
</evidence>
<dbReference type="PROSITE" id="PS50035">
    <property type="entry name" value="PLD"/>
    <property type="match status" value="1"/>
</dbReference>
<proteinExistence type="predicted"/>
<reference evidence="6 7" key="1">
    <citation type="submission" date="2024-03" db="EMBL/GenBank/DDBJ databases">
        <title>Actinomycetospora sp. OC33-EN06, a novel actinomycete isolated from wild orchid (Aerides multiflora).</title>
        <authorList>
            <person name="Suriyachadkun C."/>
        </authorList>
    </citation>
    <scope>NUCLEOTIDE SEQUENCE [LARGE SCALE GENOMIC DNA]</scope>
    <source>
        <strain evidence="6 7">OC33-EN06</strain>
    </source>
</reference>
<evidence type="ECO:0000259" key="5">
    <source>
        <dbReference type="PROSITE" id="PS50035"/>
    </source>
</evidence>
<keyword evidence="4" id="KW-0443">Lipid metabolism</keyword>
<dbReference type="Pfam" id="PF13091">
    <property type="entry name" value="PLDc_2"/>
    <property type="match status" value="1"/>
</dbReference>
<dbReference type="SUPFAM" id="SSF56024">
    <property type="entry name" value="Phospholipase D/nuclease"/>
    <property type="match status" value="2"/>
</dbReference>
<dbReference type="RefSeq" id="WP_337716680.1">
    <property type="nucleotide sequence ID" value="NZ_JBBEGL010000006.1"/>
</dbReference>
<dbReference type="Proteomes" id="UP001370100">
    <property type="component" value="Unassembled WGS sequence"/>
</dbReference>
<dbReference type="CDD" id="cd09105">
    <property type="entry name" value="PLDc_vPLD1_2_like_2"/>
    <property type="match status" value="1"/>
</dbReference>
<dbReference type="Gene3D" id="3.30.870.10">
    <property type="entry name" value="Endonuclease Chain A"/>
    <property type="match status" value="2"/>
</dbReference>
<sequence>MTPTPPTTLGVVYDVDGVLRVAPLRRQWGRLRALATRGPHDRRSLLGMQRVLRTVAAPGAEVYFLTGLPIRLARVVRAALRHDQYPPGTLLMAGRRLFSGWLFGAGLEAKRDALERLAVEHPDVSWVLVGDDAGHDPQLFADFARDHPDRVAAIALRRLVDVVRSDSPVARDDSPPVVEAPNGEEMLPGLRAALGLHEPTGEPRIDDWFLTEQERGNPATRLRPWTEGNDVRLRVHGHAYYATLAERLAATGPGDQVLFLGWRGDGDQQLVDDGPTVAEALADAARCGTRVCGLLWRSHLSVFGYHVTQNRRLAAALRAAGGEVLLDQRIRPLGSHHQKLVVIRGDTDPAGDVAYVGGIDLVLGARDDIVHRGDPQSVASGDAYDRDPRHDAQLELRGPVVRDLHEVFLERWIDPTPLVRLPWHVVPDLVHRLPRRGAVLPPPTPDPPAAGRCAIQVLRTYPRRTPPLPYAPWGERSVARAFIKALGRAQRLVYVEDQYLWSADVARVFAAALRRAPQLHLVAVVPRPHADAGPSPAMIGQAEAVAMVHEAGGDRVQILDVENDEASPVYVHAKICVVDDVWCTVGSNNFNSRSWTHDSELVTAILDEERDRRAPADPGGLGDGARVLARRLRLELMREHLGEPDDAALLDPDHAAELVRSRAAALDAWHAGGEQGPRPPGRMRRHTPAHEQVELTLRRRWITGPAYRMVLDPDGRPLSARLQRTY</sequence>